<dbReference type="Proteomes" id="UP000267535">
    <property type="component" value="Unassembled WGS sequence"/>
</dbReference>
<accession>A0A3P1SPR2</accession>
<keyword evidence="2" id="KW-0966">Cell projection</keyword>
<feature type="compositionally biased region" description="Low complexity" evidence="1">
    <location>
        <begin position="9"/>
        <end position="25"/>
    </location>
</feature>
<sequence length="118" mass="13134">MAVESVNGNTAQSAVQSAQQNQATAPKPVNVQEQVQKAQDVQKMTAEDMQAVVERLNEFMHSDQRNLSFSVDKEIDEVVVQVMDTETQQVIRQYPSEEAIKLSKSIEGLMGLILNDRA</sequence>
<dbReference type="OrthoDB" id="5741693at2"/>
<evidence type="ECO:0000313" key="2">
    <source>
        <dbReference type="EMBL" id="RRC99251.1"/>
    </source>
</evidence>
<dbReference type="EMBL" id="RQXV01000005">
    <property type="protein sequence ID" value="RRC99251.1"/>
    <property type="molecule type" value="Genomic_DNA"/>
</dbReference>
<reference evidence="2 3" key="1">
    <citation type="submission" date="2018-11" db="EMBL/GenBank/DDBJ databases">
        <title>The draft genome sequence of Amphritea balenae JAMM 1525T.</title>
        <authorList>
            <person name="Fang Z."/>
            <person name="Zhang Y."/>
            <person name="Han X."/>
        </authorList>
    </citation>
    <scope>NUCLEOTIDE SEQUENCE [LARGE SCALE GENOMIC DNA]</scope>
    <source>
        <strain evidence="2 3">JAMM 1525</strain>
    </source>
</reference>
<dbReference type="PANTHER" id="PTHR37166:SF1">
    <property type="entry name" value="PROTEIN FLAG"/>
    <property type="match status" value="1"/>
</dbReference>
<comment type="caution">
    <text evidence="2">The sequence shown here is derived from an EMBL/GenBank/DDBJ whole genome shotgun (WGS) entry which is preliminary data.</text>
</comment>
<feature type="region of interest" description="Disordered" evidence="1">
    <location>
        <begin position="1"/>
        <end position="42"/>
    </location>
</feature>
<dbReference type="AlphaFoldDB" id="A0A3P1SPR2"/>
<keyword evidence="3" id="KW-1185">Reference proteome</keyword>
<dbReference type="PANTHER" id="PTHR37166">
    <property type="entry name" value="PROTEIN FLAG"/>
    <property type="match status" value="1"/>
</dbReference>
<proteinExistence type="predicted"/>
<keyword evidence="2" id="KW-0282">Flagellum</keyword>
<dbReference type="InterPro" id="IPR005186">
    <property type="entry name" value="FlaG"/>
</dbReference>
<dbReference type="Pfam" id="PF03646">
    <property type="entry name" value="FlaG"/>
    <property type="match status" value="1"/>
</dbReference>
<protein>
    <submittedName>
        <fullName evidence="2">Flagellar protein FlaG</fullName>
    </submittedName>
</protein>
<dbReference type="RefSeq" id="WP_124926089.1">
    <property type="nucleotide sequence ID" value="NZ_BMOH01000004.1"/>
</dbReference>
<gene>
    <name evidence="2" type="ORF">EHS89_10400</name>
</gene>
<dbReference type="InterPro" id="IPR035924">
    <property type="entry name" value="FlaG-like_sf"/>
</dbReference>
<organism evidence="2 3">
    <name type="scientific">Amphritea balenae</name>
    <dbReference type="NCBI Taxonomy" id="452629"/>
    <lineage>
        <taxon>Bacteria</taxon>
        <taxon>Pseudomonadati</taxon>
        <taxon>Pseudomonadota</taxon>
        <taxon>Gammaproteobacteria</taxon>
        <taxon>Oceanospirillales</taxon>
        <taxon>Oceanospirillaceae</taxon>
        <taxon>Amphritea</taxon>
    </lineage>
</organism>
<dbReference type="Gene3D" id="3.30.160.170">
    <property type="entry name" value="FlaG-like"/>
    <property type="match status" value="1"/>
</dbReference>
<evidence type="ECO:0000313" key="3">
    <source>
        <dbReference type="Proteomes" id="UP000267535"/>
    </source>
</evidence>
<name>A0A3P1SPR2_9GAMM</name>
<keyword evidence="2" id="KW-0969">Cilium</keyword>
<evidence type="ECO:0000256" key="1">
    <source>
        <dbReference type="SAM" id="MobiDB-lite"/>
    </source>
</evidence>
<dbReference type="SUPFAM" id="SSF160214">
    <property type="entry name" value="FlaG-like"/>
    <property type="match status" value="1"/>
</dbReference>